<keyword evidence="1" id="KW-0812">Transmembrane</keyword>
<keyword evidence="1" id="KW-1133">Transmembrane helix</keyword>
<reference evidence="2 3" key="1">
    <citation type="submission" date="2019-02" db="EMBL/GenBank/DDBJ databases">
        <title>Draft genome sequence of Amycolatopsis sp. 8-3EHSu isolated from roots of Suaeda maritima.</title>
        <authorList>
            <person name="Duangmal K."/>
            <person name="Chantavorakit T."/>
        </authorList>
    </citation>
    <scope>NUCLEOTIDE SEQUENCE [LARGE SCALE GENOMIC DNA]</scope>
    <source>
        <strain evidence="2 3">8-3EHSu</strain>
    </source>
</reference>
<organism evidence="2 3">
    <name type="scientific">Amycolatopsis suaedae</name>
    <dbReference type="NCBI Taxonomy" id="2510978"/>
    <lineage>
        <taxon>Bacteria</taxon>
        <taxon>Bacillati</taxon>
        <taxon>Actinomycetota</taxon>
        <taxon>Actinomycetes</taxon>
        <taxon>Pseudonocardiales</taxon>
        <taxon>Pseudonocardiaceae</taxon>
        <taxon>Amycolatopsis</taxon>
    </lineage>
</organism>
<accession>A0A4Q7J507</accession>
<dbReference type="Proteomes" id="UP000292003">
    <property type="component" value="Unassembled WGS sequence"/>
</dbReference>
<feature type="transmembrane region" description="Helical" evidence="1">
    <location>
        <begin position="247"/>
        <end position="269"/>
    </location>
</feature>
<feature type="transmembrane region" description="Helical" evidence="1">
    <location>
        <begin position="88"/>
        <end position="116"/>
    </location>
</feature>
<dbReference type="OrthoDB" id="4964568at2"/>
<dbReference type="EMBL" id="SFCC01000010">
    <property type="protein sequence ID" value="RZQ62149.1"/>
    <property type="molecule type" value="Genomic_DNA"/>
</dbReference>
<sequence length="277" mass="28443">MAVLSVKVERPSVGRVVLGCAAVLGTVPYLVLKVSWLTGGTVGLNDPEFVRTPLMYAGNALTGLLDLAAVVVALALTLPWGLRLPGWLVLFPAWVGLGLLVPIVAAAPVAIGQFLGGEVPADLPLKDWVWAVVYGGFAWQGLALGAAFLLYARRRWPGAFAPRAARSRLGWAGIAVAVAGLAGWLVLAPMDLLGWLLAAGTVLAIAGTLGRSAVALAAAWAGSGMLFGWGGWTLLTGAAVRLPAGEISVGHLAVCAIQVLAGVLLGLALRRGLMHTS</sequence>
<comment type="caution">
    <text evidence="2">The sequence shown here is derived from an EMBL/GenBank/DDBJ whole genome shotgun (WGS) entry which is preliminary data.</text>
</comment>
<name>A0A4Q7J507_9PSEU</name>
<protein>
    <submittedName>
        <fullName evidence="2">Uncharacterized protein</fullName>
    </submittedName>
</protein>
<gene>
    <name evidence="2" type="ORF">EWH70_21495</name>
</gene>
<feature type="transmembrane region" description="Helical" evidence="1">
    <location>
        <begin position="12"/>
        <end position="36"/>
    </location>
</feature>
<evidence type="ECO:0000313" key="3">
    <source>
        <dbReference type="Proteomes" id="UP000292003"/>
    </source>
</evidence>
<feature type="transmembrane region" description="Helical" evidence="1">
    <location>
        <begin position="128"/>
        <end position="149"/>
    </location>
</feature>
<dbReference type="RefSeq" id="WP_130477242.1">
    <property type="nucleotide sequence ID" value="NZ_SFCC01000010.1"/>
</dbReference>
<proteinExistence type="predicted"/>
<feature type="transmembrane region" description="Helical" evidence="1">
    <location>
        <begin position="56"/>
        <end position="76"/>
    </location>
</feature>
<dbReference type="AlphaFoldDB" id="A0A4Q7J507"/>
<keyword evidence="3" id="KW-1185">Reference proteome</keyword>
<feature type="transmembrane region" description="Helical" evidence="1">
    <location>
        <begin position="192"/>
        <end position="209"/>
    </location>
</feature>
<feature type="transmembrane region" description="Helical" evidence="1">
    <location>
        <begin position="169"/>
        <end position="186"/>
    </location>
</feature>
<feature type="transmembrane region" description="Helical" evidence="1">
    <location>
        <begin position="216"/>
        <end position="235"/>
    </location>
</feature>
<evidence type="ECO:0000313" key="2">
    <source>
        <dbReference type="EMBL" id="RZQ62149.1"/>
    </source>
</evidence>
<evidence type="ECO:0000256" key="1">
    <source>
        <dbReference type="SAM" id="Phobius"/>
    </source>
</evidence>
<keyword evidence="1" id="KW-0472">Membrane</keyword>